<dbReference type="SUPFAM" id="SSF52091">
    <property type="entry name" value="SpoIIaa-like"/>
    <property type="match status" value="1"/>
</dbReference>
<proteinExistence type="predicted"/>
<keyword evidence="2" id="KW-1185">Reference proteome</keyword>
<reference evidence="2" key="1">
    <citation type="journal article" date="2019" name="Int. J. Syst. Evol. Microbiol.">
        <title>The Global Catalogue of Microorganisms (GCM) 10K type strain sequencing project: providing services to taxonomists for standard genome sequencing and annotation.</title>
        <authorList>
            <consortium name="The Broad Institute Genomics Platform"/>
            <consortium name="The Broad Institute Genome Sequencing Center for Infectious Disease"/>
            <person name="Wu L."/>
            <person name="Ma J."/>
        </authorList>
    </citation>
    <scope>NUCLEOTIDE SEQUENCE [LARGE SCALE GENOMIC DNA]</scope>
    <source>
        <strain evidence="2">JCM 17979</strain>
    </source>
</reference>
<dbReference type="InterPro" id="IPR036513">
    <property type="entry name" value="STAS_dom_sf"/>
</dbReference>
<dbReference type="EMBL" id="BAABHO010000019">
    <property type="protein sequence ID" value="GAA4790866.1"/>
    <property type="molecule type" value="Genomic_DNA"/>
</dbReference>
<dbReference type="Gene3D" id="3.30.750.24">
    <property type="entry name" value="STAS domain"/>
    <property type="match status" value="1"/>
</dbReference>
<accession>A0ABP9B958</accession>
<organism evidence="1 2">
    <name type="scientific">Actinomycetospora chlora</name>
    <dbReference type="NCBI Taxonomy" id="663608"/>
    <lineage>
        <taxon>Bacteria</taxon>
        <taxon>Bacillati</taxon>
        <taxon>Actinomycetota</taxon>
        <taxon>Actinomycetes</taxon>
        <taxon>Pseudonocardiales</taxon>
        <taxon>Pseudonocardiaceae</taxon>
        <taxon>Actinomycetospora</taxon>
    </lineage>
</organism>
<gene>
    <name evidence="1" type="ORF">GCM10023200_27470</name>
</gene>
<comment type="caution">
    <text evidence="1">The sequence shown here is derived from an EMBL/GenBank/DDBJ whole genome shotgun (WGS) entry which is preliminary data.</text>
</comment>
<name>A0ABP9B958_9PSEU</name>
<protein>
    <submittedName>
        <fullName evidence="1">Uncharacterized protein</fullName>
    </submittedName>
</protein>
<sequence length="137" mass="14651">MHGADVLVVFETDLEVAPHVRRCVDEVRAAGTPIVVTHDAPDDLPGVPWRLHLAGALSFFTSSGAALVLASASAPCTTFHLDLERLDFLGLRGCEALLSGTRTVRENGGVLRIEHPSLPVRRVLRRGLLGARNVAVS</sequence>
<evidence type="ECO:0000313" key="2">
    <source>
        <dbReference type="Proteomes" id="UP001500928"/>
    </source>
</evidence>
<evidence type="ECO:0000313" key="1">
    <source>
        <dbReference type="EMBL" id="GAA4790866.1"/>
    </source>
</evidence>
<dbReference type="Proteomes" id="UP001500928">
    <property type="component" value="Unassembled WGS sequence"/>
</dbReference>